<organism evidence="1 2">
    <name type="scientific">Oryzihumus leptocrescens</name>
    <dbReference type="NCBI Taxonomy" id="297536"/>
    <lineage>
        <taxon>Bacteria</taxon>
        <taxon>Bacillati</taxon>
        <taxon>Actinomycetota</taxon>
        <taxon>Actinomycetes</taxon>
        <taxon>Micrococcales</taxon>
        <taxon>Intrasporangiaceae</taxon>
        <taxon>Oryzihumus</taxon>
    </lineage>
</organism>
<dbReference type="AlphaFoldDB" id="A0A542ZNR2"/>
<dbReference type="Proteomes" id="UP000319514">
    <property type="component" value="Unassembled WGS sequence"/>
</dbReference>
<evidence type="ECO:0000313" key="2">
    <source>
        <dbReference type="Proteomes" id="UP000319514"/>
    </source>
</evidence>
<evidence type="ECO:0000313" key="1">
    <source>
        <dbReference type="EMBL" id="TQL61830.1"/>
    </source>
</evidence>
<proteinExistence type="predicted"/>
<sequence>MLTALLSLTALTGTTAYALAVPRRHALGLVLAASGAWLLANGPLEGPILWALDSQHGLTTADLLAPVALGAVGLRLAAARRPEAVRAHR</sequence>
<reference evidence="1 2" key="1">
    <citation type="submission" date="2019-06" db="EMBL/GenBank/DDBJ databases">
        <title>Sequencing the genomes of 1000 actinobacteria strains.</title>
        <authorList>
            <person name="Klenk H.-P."/>
        </authorList>
    </citation>
    <scope>NUCLEOTIDE SEQUENCE [LARGE SCALE GENOMIC DNA]</scope>
    <source>
        <strain evidence="1 2">DSM 18082</strain>
    </source>
</reference>
<dbReference type="RefSeq" id="WP_141789563.1">
    <property type="nucleotide sequence ID" value="NZ_BAAAKX010000012.1"/>
</dbReference>
<keyword evidence="2" id="KW-1185">Reference proteome</keyword>
<accession>A0A542ZNR2</accession>
<name>A0A542ZNR2_9MICO</name>
<protein>
    <submittedName>
        <fullName evidence="1">Uncharacterized protein</fullName>
    </submittedName>
</protein>
<gene>
    <name evidence="1" type="ORF">FB474_3250</name>
</gene>
<comment type="caution">
    <text evidence="1">The sequence shown here is derived from an EMBL/GenBank/DDBJ whole genome shotgun (WGS) entry which is preliminary data.</text>
</comment>
<dbReference type="OrthoDB" id="4478809at2"/>
<dbReference type="EMBL" id="VFOQ01000001">
    <property type="protein sequence ID" value="TQL61830.1"/>
    <property type="molecule type" value="Genomic_DNA"/>
</dbReference>